<feature type="domain" description="Metalloprotease TldD/E C-terminal" evidence="6">
    <location>
        <begin position="246"/>
        <end position="491"/>
    </location>
</feature>
<evidence type="ECO:0000256" key="4">
    <source>
        <dbReference type="ARBA" id="ARBA00023049"/>
    </source>
</evidence>
<dbReference type="InterPro" id="IPR035068">
    <property type="entry name" value="TldD/PmbA_N"/>
</dbReference>
<keyword evidence="4" id="KW-0482">Metalloprotease</keyword>
<evidence type="ECO:0000313" key="8">
    <source>
        <dbReference type="Proteomes" id="UP001595685"/>
    </source>
</evidence>
<dbReference type="RefSeq" id="WP_340289879.1">
    <property type="nucleotide sequence ID" value="NZ_JBBEOI010000012.1"/>
</dbReference>
<evidence type="ECO:0000256" key="2">
    <source>
        <dbReference type="ARBA" id="ARBA00022670"/>
    </source>
</evidence>
<reference evidence="8" key="1">
    <citation type="journal article" date="2019" name="Int. J. Syst. Evol. Microbiol.">
        <title>The Global Catalogue of Microorganisms (GCM) 10K type strain sequencing project: providing services to taxonomists for standard genome sequencing and annotation.</title>
        <authorList>
            <consortium name="The Broad Institute Genomics Platform"/>
            <consortium name="The Broad Institute Genome Sequencing Center for Infectious Disease"/>
            <person name="Wu L."/>
            <person name="Ma J."/>
        </authorList>
    </citation>
    <scope>NUCLEOTIDE SEQUENCE [LARGE SCALE GENOMIC DNA]</scope>
    <source>
        <strain evidence="8">NCAIM B.02333</strain>
    </source>
</reference>
<evidence type="ECO:0000256" key="3">
    <source>
        <dbReference type="ARBA" id="ARBA00022801"/>
    </source>
</evidence>
<proteinExistence type="inferred from homology"/>
<dbReference type="Pfam" id="PF01523">
    <property type="entry name" value="PmbA_TldD_1st"/>
    <property type="match status" value="1"/>
</dbReference>
<dbReference type="InterPro" id="IPR002510">
    <property type="entry name" value="Metalloprtase-TldD/E_N"/>
</dbReference>
<dbReference type="InterPro" id="IPR045569">
    <property type="entry name" value="Metalloprtase-TldD/E_C"/>
</dbReference>
<keyword evidence="8" id="KW-1185">Reference proteome</keyword>
<keyword evidence="3" id="KW-0378">Hydrolase</keyword>
<dbReference type="Gene3D" id="3.30.2290.10">
    <property type="entry name" value="PmbA/TldD superfamily"/>
    <property type="match status" value="1"/>
</dbReference>
<sequence>MSTPRDVDADFLALPLDALADAALQVARDAGAAYAAVRVQQVRETVVRVRDRAVEGTSDVTEAGLSVRVVLDGAWGFAATGSLDPGAAARTAALAVRSARVARPLVLRPVELAPVPVQQGTWVSSYEQDPFDVPADEQAGLLLGWGEQVLASGAAHAEAESWCVKEQKFYADLDGGRTVQQRVRMHPGVTAVVVADDGRVDTVRSLAPPVGRGWEHMVGPGAPLPLEVPGLAALAREKLAAPSVEPGRYDLVIAPSQLWLTIHESVAHATELDRALGYEAAYAGTSFATPDQLGSRRYGSDLMTVTGDRVVEHGLSTVGWDDEGVPAQTWDIVRDGVHVGYQLDRAMAAERGETSNGCAYADTPVSAPLQRMPNVSLAADPDGPDLDGLVAGVEDGILVTGDRSWSIDMQRFNFQFTAQTFHRIRSGRVEGMLRDVAYQASTPDFWSRLAAVGGPSTWSLEGALNCGKGQPGQAAPVSHGCPAVVVQGVSVLNTEQEGA</sequence>
<organism evidence="7 8">
    <name type="scientific">Aquipuribacter hungaricus</name>
    <dbReference type="NCBI Taxonomy" id="545624"/>
    <lineage>
        <taxon>Bacteria</taxon>
        <taxon>Bacillati</taxon>
        <taxon>Actinomycetota</taxon>
        <taxon>Actinomycetes</taxon>
        <taxon>Micrococcales</taxon>
        <taxon>Intrasporangiaceae</taxon>
        <taxon>Aquipuribacter</taxon>
    </lineage>
</organism>
<keyword evidence="2" id="KW-0645">Protease</keyword>
<evidence type="ECO:0000259" key="5">
    <source>
        <dbReference type="Pfam" id="PF01523"/>
    </source>
</evidence>
<dbReference type="InterPro" id="IPR051463">
    <property type="entry name" value="Peptidase_U62_metallo"/>
</dbReference>
<evidence type="ECO:0000313" key="7">
    <source>
        <dbReference type="EMBL" id="MFC3687577.1"/>
    </source>
</evidence>
<feature type="domain" description="Metalloprotease TldD/E N-terminal" evidence="5">
    <location>
        <begin position="35"/>
        <end position="99"/>
    </location>
</feature>
<dbReference type="Pfam" id="PF19289">
    <property type="entry name" value="PmbA_TldD_3rd"/>
    <property type="match status" value="1"/>
</dbReference>
<dbReference type="Proteomes" id="UP001595685">
    <property type="component" value="Unassembled WGS sequence"/>
</dbReference>
<accession>A0ABV7WEZ0</accession>
<dbReference type="EMBL" id="JBHRWW010000002">
    <property type="protein sequence ID" value="MFC3687577.1"/>
    <property type="molecule type" value="Genomic_DNA"/>
</dbReference>
<dbReference type="InterPro" id="IPR036059">
    <property type="entry name" value="TldD/PmbA_sf"/>
</dbReference>
<comment type="caution">
    <text evidence="7">The sequence shown here is derived from an EMBL/GenBank/DDBJ whole genome shotgun (WGS) entry which is preliminary data.</text>
</comment>
<comment type="similarity">
    <text evidence="1">Belongs to the peptidase U62 family.</text>
</comment>
<name>A0ABV7WEZ0_9MICO</name>
<evidence type="ECO:0000259" key="6">
    <source>
        <dbReference type="Pfam" id="PF19289"/>
    </source>
</evidence>
<gene>
    <name evidence="7" type="ORF">ACFOLH_04405</name>
</gene>
<protein>
    <submittedName>
        <fullName evidence="7">TldD/PmbA family protein</fullName>
    </submittedName>
</protein>
<evidence type="ECO:0000256" key="1">
    <source>
        <dbReference type="ARBA" id="ARBA00005836"/>
    </source>
</evidence>
<dbReference type="PANTHER" id="PTHR30624">
    <property type="entry name" value="UNCHARACTERIZED PROTEIN TLDD AND PMBA"/>
    <property type="match status" value="1"/>
</dbReference>
<dbReference type="SUPFAM" id="SSF111283">
    <property type="entry name" value="Putative modulator of DNA gyrase, PmbA/TldD"/>
    <property type="match status" value="1"/>
</dbReference>
<dbReference type="PANTHER" id="PTHR30624:SF10">
    <property type="entry name" value="CONSERVED PROTEIN"/>
    <property type="match status" value="1"/>
</dbReference>